<dbReference type="Pfam" id="PF20147">
    <property type="entry name" value="Crinkler"/>
    <property type="match status" value="1"/>
</dbReference>
<dbReference type="RefSeq" id="XP_001881115.1">
    <property type="nucleotide sequence ID" value="XM_001881080.1"/>
</dbReference>
<evidence type="ECO:0000313" key="6">
    <source>
        <dbReference type="Proteomes" id="UP000001194"/>
    </source>
</evidence>
<dbReference type="PANTHER" id="PTHR33129">
    <property type="entry name" value="PROTEIN KINASE DOMAIN-CONTAINING PROTEIN-RELATED"/>
    <property type="match status" value="1"/>
</dbReference>
<dbReference type="OrthoDB" id="3008242at2759"/>
<protein>
    <submittedName>
        <fullName evidence="5">Predicted protein</fullName>
    </submittedName>
</protein>
<feature type="domain" description="Crinkler effector protein N-terminal" evidence="4">
    <location>
        <begin position="5"/>
        <end position="102"/>
    </location>
</feature>
<reference evidence="5 6" key="1">
    <citation type="journal article" date="2008" name="Nature">
        <title>The genome of Laccaria bicolor provides insights into mycorrhizal symbiosis.</title>
        <authorList>
            <person name="Martin F."/>
            <person name="Aerts A."/>
            <person name="Ahren D."/>
            <person name="Brun A."/>
            <person name="Danchin E.G.J."/>
            <person name="Duchaussoy F."/>
            <person name="Gibon J."/>
            <person name="Kohler A."/>
            <person name="Lindquist E."/>
            <person name="Pereda V."/>
            <person name="Salamov A."/>
            <person name="Shapiro H.J."/>
            <person name="Wuyts J."/>
            <person name="Blaudez D."/>
            <person name="Buee M."/>
            <person name="Brokstein P."/>
            <person name="Canbaeck B."/>
            <person name="Cohen D."/>
            <person name="Courty P.E."/>
            <person name="Coutinho P.M."/>
            <person name="Delaruelle C."/>
            <person name="Detter J.C."/>
            <person name="Deveau A."/>
            <person name="DiFazio S."/>
            <person name="Duplessis S."/>
            <person name="Fraissinet-Tachet L."/>
            <person name="Lucic E."/>
            <person name="Frey-Klett P."/>
            <person name="Fourrey C."/>
            <person name="Feussner I."/>
            <person name="Gay G."/>
            <person name="Grimwood J."/>
            <person name="Hoegger P.J."/>
            <person name="Jain P."/>
            <person name="Kilaru S."/>
            <person name="Labbe J."/>
            <person name="Lin Y.C."/>
            <person name="Legue V."/>
            <person name="Le Tacon F."/>
            <person name="Marmeisse R."/>
            <person name="Melayah D."/>
            <person name="Montanini B."/>
            <person name="Muratet M."/>
            <person name="Nehls U."/>
            <person name="Niculita-Hirzel H."/>
            <person name="Oudot-Le Secq M.P."/>
            <person name="Peter M."/>
            <person name="Quesneville H."/>
            <person name="Rajashekar B."/>
            <person name="Reich M."/>
            <person name="Rouhier N."/>
            <person name="Schmutz J."/>
            <person name="Yin T."/>
            <person name="Chalot M."/>
            <person name="Henrissat B."/>
            <person name="Kuees U."/>
            <person name="Lucas S."/>
            <person name="Van de Peer Y."/>
            <person name="Podila G.K."/>
            <person name="Polle A."/>
            <person name="Pukkila P.J."/>
            <person name="Richardson P.M."/>
            <person name="Rouze P."/>
            <person name="Sanders I.R."/>
            <person name="Stajich J.E."/>
            <person name="Tunlid A."/>
            <person name="Tuskan G."/>
            <person name="Grigoriev I.V."/>
        </authorList>
    </citation>
    <scope>NUCLEOTIDE SEQUENCE [LARGE SCALE GENOMIC DNA]</scope>
    <source>
        <strain evidence="6">S238N-H82 / ATCC MYA-4686</strain>
    </source>
</reference>
<evidence type="ECO:0000256" key="3">
    <source>
        <dbReference type="ARBA" id="ARBA00022525"/>
    </source>
</evidence>
<dbReference type="GeneID" id="6076932"/>
<dbReference type="PANTHER" id="PTHR33129:SF1">
    <property type="entry name" value="ATP-BINDING PROTEIN"/>
    <property type="match status" value="1"/>
</dbReference>
<dbReference type="InParanoid" id="B0DBR3"/>
<name>B0DBR3_LACBS</name>
<keyword evidence="6" id="KW-1185">Reference proteome</keyword>
<dbReference type="GO" id="GO:0005576">
    <property type="term" value="C:extracellular region"/>
    <property type="evidence" value="ECO:0007669"/>
    <property type="project" value="UniProtKB-SubCell"/>
</dbReference>
<dbReference type="HOGENOM" id="CLU_016500_0_0_1"/>
<dbReference type="AlphaFoldDB" id="B0DBR3"/>
<evidence type="ECO:0000313" key="5">
    <source>
        <dbReference type="EMBL" id="EDR08045.1"/>
    </source>
</evidence>
<gene>
    <name evidence="5" type="ORF">LACBIDRAFT_327283</name>
</gene>
<comment type="subcellular location">
    <subcellularLocation>
        <location evidence="1">Host cell</location>
    </subcellularLocation>
    <subcellularLocation>
        <location evidence="2">Secreted</location>
    </subcellularLocation>
</comment>
<dbReference type="InterPro" id="IPR045379">
    <property type="entry name" value="Crinkler_N"/>
</dbReference>
<sequence length="750" mass="84036">MHSHTFRCLIEGNNKVFKVEIATDEDISDLKDKVHEKGIGQRPVLAKDLTLLKVEIDLMPHTTAESLSQVAINPVGTEMLDWMEISEVWQEPPARRALHIIAKIPPATVSPSTSQDSNLSQESLQNWLAELHQKLWGKGHLFGSIFRTVTLTTNDFVELQLELQSVNPSRTEPSYKAHDVLKVKAEFLHRKSCEATWEPNTDELVPSVSRVVTSPSTLDDAMDVDANPAPEPDNCPSYIIADAKELSSFTGSTAVFPCTIRYMDLTTFDLKIPTLKRLTLIRDEWNTMIDLFNGRKRGVLGSAVFTGSPGIGKTCLLYYILILCFIKAQPVVFQDTCGDVYLITDEVRSQSRDIRIAGDDVLTLIDADGSTCQPYKYIFHNTNLYVLLTSSPRSRKDRKWLKSGLCSSLWSTAYFFRLFIAEKDITLSRFWKTYKICGSVPRQFLHAAESCEARKTVQTEISDVIQKSKDVKAAMDGVVGDEVVPHRAFAVYPSTKVRLLTGCHVKAISKGAMNTIIKALHKESTETVLELYQSIRGSPKAATFRSNLWELKAHWYLPYRGGCSFTIQSLENGPDGQLDLLKNLEHFVFGPPLELSSKIADCMDARQSIYLQPISDNFASLDAIIFQPQRPLVGIQVTNALTHPIKTKGLKALQSHLSLNNELLSPLRPTPKEPWPIIFVVPAKMERSFTKQSIEGDASATWRKKTVHRHAFCLCLVTDNQNDLARQDGIHISGYSNRCQILQTNKGLTG</sequence>
<evidence type="ECO:0000259" key="4">
    <source>
        <dbReference type="Pfam" id="PF20147"/>
    </source>
</evidence>
<evidence type="ECO:0000256" key="1">
    <source>
        <dbReference type="ARBA" id="ARBA00004340"/>
    </source>
</evidence>
<dbReference type="InterPro" id="IPR027417">
    <property type="entry name" value="P-loop_NTPase"/>
</dbReference>
<dbReference type="EMBL" id="DS547102">
    <property type="protein sequence ID" value="EDR08045.1"/>
    <property type="molecule type" value="Genomic_DNA"/>
</dbReference>
<dbReference type="SUPFAM" id="SSF52540">
    <property type="entry name" value="P-loop containing nucleoside triphosphate hydrolases"/>
    <property type="match status" value="1"/>
</dbReference>
<organism evidence="6">
    <name type="scientific">Laccaria bicolor (strain S238N-H82 / ATCC MYA-4686)</name>
    <name type="common">Bicoloured deceiver</name>
    <name type="synonym">Laccaria laccata var. bicolor</name>
    <dbReference type="NCBI Taxonomy" id="486041"/>
    <lineage>
        <taxon>Eukaryota</taxon>
        <taxon>Fungi</taxon>
        <taxon>Dikarya</taxon>
        <taxon>Basidiomycota</taxon>
        <taxon>Agaricomycotina</taxon>
        <taxon>Agaricomycetes</taxon>
        <taxon>Agaricomycetidae</taxon>
        <taxon>Agaricales</taxon>
        <taxon>Agaricineae</taxon>
        <taxon>Hydnangiaceae</taxon>
        <taxon>Laccaria</taxon>
    </lineage>
</organism>
<dbReference type="Proteomes" id="UP000001194">
    <property type="component" value="Unassembled WGS sequence"/>
</dbReference>
<dbReference type="GO" id="GO:0043657">
    <property type="term" value="C:host cell"/>
    <property type="evidence" value="ECO:0007669"/>
    <property type="project" value="UniProtKB-SubCell"/>
</dbReference>
<keyword evidence="3" id="KW-0964">Secreted</keyword>
<proteinExistence type="predicted"/>
<dbReference type="KEGG" id="lbc:LACBIDRAFT_327283"/>
<evidence type="ECO:0000256" key="2">
    <source>
        <dbReference type="ARBA" id="ARBA00004613"/>
    </source>
</evidence>
<accession>B0DBR3</accession>
<dbReference type="InterPro" id="IPR052980">
    <property type="entry name" value="Crinkler_effector"/>
</dbReference>